<organism evidence="1">
    <name type="scientific">Trypanosoma congolense (strain IL3000)</name>
    <dbReference type="NCBI Taxonomy" id="1068625"/>
    <lineage>
        <taxon>Eukaryota</taxon>
        <taxon>Discoba</taxon>
        <taxon>Euglenozoa</taxon>
        <taxon>Kinetoplastea</taxon>
        <taxon>Metakinetoplastina</taxon>
        <taxon>Trypanosomatida</taxon>
        <taxon>Trypanosomatidae</taxon>
        <taxon>Trypanosoma</taxon>
        <taxon>Nannomonas</taxon>
    </lineage>
</organism>
<dbReference type="Gene3D" id="3.40.50.150">
    <property type="entry name" value="Vaccinia Virus protein VP39"/>
    <property type="match status" value="1"/>
</dbReference>
<accession>G0UM74</accession>
<name>G0UM74_TRYCI</name>
<dbReference type="VEuPathDB" id="TriTrypDB:TcIL3000_5_5000"/>
<dbReference type="InterPro" id="IPR029063">
    <property type="entry name" value="SAM-dependent_MTases_sf"/>
</dbReference>
<gene>
    <name evidence="1" type="ORF">TCIL3000_5_5000</name>
</gene>
<protein>
    <submittedName>
        <fullName evidence="1">Uncharacterized protein</fullName>
    </submittedName>
</protein>
<dbReference type="EMBL" id="HE575318">
    <property type="protein sequence ID" value="CCC90738.1"/>
    <property type="molecule type" value="Genomic_DNA"/>
</dbReference>
<evidence type="ECO:0000313" key="1">
    <source>
        <dbReference type="EMBL" id="CCC90738.1"/>
    </source>
</evidence>
<sequence length="325" mass="35836">MCGMLSYSYRARLLSPKTTLVVRNLPAAQQQLELTEVAQQQRVTSEGGGGPNVRASSAAVEEALPAYYPSYQLCVLPPTGGIHRGGVRAMLGECITGDFRHYVVDPWSKAAVRQAIVIGCRSVAYLSRMLSAGEEYSLLVVDRTLTTLVTTADILLPLFGPRVHFVRSDTIFLLQQLLPPSAADVCVVPMPVPFWSERSSHQRLVTRDFLCVVHQVLKERTSPTDPRGFVTFTDAVPLAEFMMEQLVESQLIVPWARKNPAEAYGQWLPLTDKGCDEFASQRRSTGITAMSASKSGPTSAQALAAIQSLDYKRRYYRALLKPSEV</sequence>
<reference evidence="1" key="1">
    <citation type="journal article" date="2012" name="Proc. Natl. Acad. Sci. U.S.A.">
        <title>Antigenic diversity is generated by distinct evolutionary mechanisms in African trypanosome species.</title>
        <authorList>
            <person name="Jackson A.P."/>
            <person name="Berry A."/>
            <person name="Aslett M."/>
            <person name="Allison H.C."/>
            <person name="Burton P."/>
            <person name="Vavrova-Anderson J."/>
            <person name="Brown R."/>
            <person name="Browne H."/>
            <person name="Corton N."/>
            <person name="Hauser H."/>
            <person name="Gamble J."/>
            <person name="Gilderthorp R."/>
            <person name="Marcello L."/>
            <person name="McQuillan J."/>
            <person name="Otto T.D."/>
            <person name="Quail M.A."/>
            <person name="Sanders M.J."/>
            <person name="van Tonder A."/>
            <person name="Ginger M.L."/>
            <person name="Field M.C."/>
            <person name="Barry J.D."/>
            <person name="Hertz-Fowler C."/>
            <person name="Berriman M."/>
        </authorList>
    </citation>
    <scope>NUCLEOTIDE SEQUENCE</scope>
    <source>
        <strain evidence="1">IL3000</strain>
    </source>
</reference>
<proteinExistence type="predicted"/>
<dbReference type="AlphaFoldDB" id="G0UM74"/>